<feature type="transmembrane region" description="Helical" evidence="2">
    <location>
        <begin position="1107"/>
        <end position="1128"/>
    </location>
</feature>
<name>A0A6C0L0Q4_9ZZZZ</name>
<feature type="region of interest" description="Disordered" evidence="1">
    <location>
        <begin position="1040"/>
        <end position="1061"/>
    </location>
</feature>
<dbReference type="AlphaFoldDB" id="A0A6C0L0Q4"/>
<evidence type="ECO:0000256" key="1">
    <source>
        <dbReference type="SAM" id="MobiDB-lite"/>
    </source>
</evidence>
<keyword evidence="2" id="KW-0812">Transmembrane</keyword>
<keyword evidence="2" id="KW-1133">Transmembrane helix</keyword>
<organism evidence="3">
    <name type="scientific">viral metagenome</name>
    <dbReference type="NCBI Taxonomy" id="1070528"/>
    <lineage>
        <taxon>unclassified sequences</taxon>
        <taxon>metagenomes</taxon>
        <taxon>organismal metagenomes</taxon>
    </lineage>
</organism>
<proteinExistence type="predicted"/>
<sequence>MNISDYKYPLFFIFLLVLLRRYKEHQTVIEGLETDQYCRVGDKLDECIPFNKCIDETDNNSCQLSADGTCPDNCKSVISGCEVGGSLDDDSFPDDKFQVTTQDDSMDLSSRITKGECKTNSWVSGYCLNEDGETIDYRIKNQEDCEKYKWSHPDEICTDLKSSSNACIDAAAARAGCPGIEVSGHCFHEVNGCYIQKEGIFHNGKPVYVDVSDRYMLHLVIHGSQKRWAIEELREELSIHATCTPPDHTATCAAAFNRLCPDTTRGAQVRTRSFTRSSGCGGVGRPVYTDYQDWIDGEPNDWNDEIKRTCEGAGACSTSCPGEVCSCEVLPTSDPAYVPSTIDAERCAAADLTDTVAVSGTMTGPLKLGVDASDQNNAYKGMTIVLGEAPGGETGLITDYNGTDKTIVVTPALTTDTNIGTQYTISSVAQKNCEAVKMFNTTNLRLREAGHTATLHEAALACIYESPESNSHVLGVSVKPKFQGISADSPTMAYVPAAENGFPTSGWKEKCGAGACGCPDVTRLEKPSAMTVVETSGGGEEWHWYGGQGGKCIPLGLEEGIDIDTSGISDEADCGLSWGPICYTNNNNNGFKIDQSIVTQNNCRSKETGRTWIPEGRCTDPSISDQAACEGGTDNTWEYSKPNFNPFDPTHWPAYSEADSVSTQKGISGTFASVNSGDMTLESSDLKDGGYYNGMVLITENPDAIGEISVYGGDNTITESDWSFPATPPTITDATTYDIVDGKERGTLSVPDATGEITLITTAAGQKILKGSVIITKDPNKTGIITEYSPSDGSEERKIKVDWDEGSSEEPITGDTHYVILGSVGKCKSQWDNTCKVNDPAATGSLGIRRGSCLNINTTDPDKNEPTSEDCGTDITSGEDFVFDRRKTYDSITKDKILCKGPKCTESEIKACCSPRGKCKDINSITGEPYMDCGEGWHIGNELKDELCEKAYCEETDKLTCCVRSTTCGSTADPQTHHLHVPTTTPITTRVPGPLTDEECGPGYKSDQPSQLYTYCSGSVCNPLLVPEDKEACCISESTASSSEDTSSSSSSSTETPSTTTASMNCGSHDCSNHANDLVSNPSTINCAGSVCVDSECCTTVVEDDTVIYVAAGIGSIVVLGAIGYFVFTDKGVGE</sequence>
<evidence type="ECO:0000313" key="3">
    <source>
        <dbReference type="EMBL" id="QHU23409.1"/>
    </source>
</evidence>
<feature type="region of interest" description="Disordered" evidence="1">
    <location>
        <begin position="979"/>
        <end position="1004"/>
    </location>
</feature>
<evidence type="ECO:0000256" key="2">
    <source>
        <dbReference type="SAM" id="Phobius"/>
    </source>
</evidence>
<dbReference type="EMBL" id="MN741028">
    <property type="protein sequence ID" value="QHU23409.1"/>
    <property type="molecule type" value="Genomic_DNA"/>
</dbReference>
<accession>A0A6C0L0Q4</accession>
<reference evidence="3" key="1">
    <citation type="journal article" date="2020" name="Nature">
        <title>Giant virus diversity and host interactions through global metagenomics.</title>
        <authorList>
            <person name="Schulz F."/>
            <person name="Roux S."/>
            <person name="Paez-Espino D."/>
            <person name="Jungbluth S."/>
            <person name="Walsh D.A."/>
            <person name="Denef V.J."/>
            <person name="McMahon K.D."/>
            <person name="Konstantinidis K.T."/>
            <person name="Eloe-Fadrosh E.A."/>
            <person name="Kyrpides N.C."/>
            <person name="Woyke T."/>
        </authorList>
    </citation>
    <scope>NUCLEOTIDE SEQUENCE</scope>
    <source>
        <strain evidence="3">GVMAG-S-ERX555907-94</strain>
    </source>
</reference>
<protein>
    <submittedName>
        <fullName evidence="3">Uncharacterized protein</fullName>
    </submittedName>
</protein>
<keyword evidence="2" id="KW-0472">Membrane</keyword>